<evidence type="ECO:0000256" key="2">
    <source>
        <dbReference type="SAM" id="MobiDB-lite"/>
    </source>
</evidence>
<dbReference type="PANTHER" id="PTHR31150:SF23">
    <property type="entry name" value="MANDELONITRILE LYASE-RELATED"/>
    <property type="match status" value="1"/>
</dbReference>
<evidence type="ECO:0000313" key="4">
    <source>
        <dbReference type="EMBL" id="KAJ9174264.1"/>
    </source>
</evidence>
<evidence type="ECO:0000259" key="3">
    <source>
        <dbReference type="PROSITE" id="PS50089"/>
    </source>
</evidence>
<organism evidence="4 5">
    <name type="scientific">Hevea brasiliensis</name>
    <name type="common">Para rubber tree</name>
    <name type="synonym">Siphonia brasiliensis</name>
    <dbReference type="NCBI Taxonomy" id="3981"/>
    <lineage>
        <taxon>Eukaryota</taxon>
        <taxon>Viridiplantae</taxon>
        <taxon>Streptophyta</taxon>
        <taxon>Embryophyta</taxon>
        <taxon>Tracheophyta</taxon>
        <taxon>Spermatophyta</taxon>
        <taxon>Magnoliopsida</taxon>
        <taxon>eudicotyledons</taxon>
        <taxon>Gunneridae</taxon>
        <taxon>Pentapetalae</taxon>
        <taxon>rosids</taxon>
        <taxon>fabids</taxon>
        <taxon>Malpighiales</taxon>
        <taxon>Euphorbiaceae</taxon>
        <taxon>Crotonoideae</taxon>
        <taxon>Micrandreae</taxon>
        <taxon>Hevea</taxon>
    </lineage>
</organism>
<proteinExistence type="predicted"/>
<dbReference type="Proteomes" id="UP001174677">
    <property type="component" value="Chromosome 9"/>
</dbReference>
<dbReference type="InterPro" id="IPR001841">
    <property type="entry name" value="Znf_RING"/>
</dbReference>
<gene>
    <name evidence="4" type="ORF">P3X46_017306</name>
</gene>
<keyword evidence="1" id="KW-0479">Metal-binding</keyword>
<dbReference type="EMBL" id="JARPOI010000009">
    <property type="protein sequence ID" value="KAJ9174264.1"/>
    <property type="molecule type" value="Genomic_DNA"/>
</dbReference>
<dbReference type="InterPro" id="IPR013083">
    <property type="entry name" value="Znf_RING/FYVE/PHD"/>
</dbReference>
<evidence type="ECO:0000313" key="5">
    <source>
        <dbReference type="Proteomes" id="UP001174677"/>
    </source>
</evidence>
<comment type="caution">
    <text evidence="4">The sequence shown here is derived from an EMBL/GenBank/DDBJ whole genome shotgun (WGS) entry which is preliminary data.</text>
</comment>
<name>A0ABQ9M5S7_HEVBR</name>
<keyword evidence="1" id="KW-0862">Zinc</keyword>
<feature type="region of interest" description="Disordered" evidence="2">
    <location>
        <begin position="1"/>
        <end position="54"/>
    </location>
</feature>
<reference evidence="4" key="1">
    <citation type="journal article" date="2023" name="Plant Biotechnol. J.">
        <title>Chromosome-level wild Hevea brasiliensis genome provides new tools for genomic-assisted breeding and valuable loci to elevate rubber yield.</title>
        <authorList>
            <person name="Cheng H."/>
            <person name="Song X."/>
            <person name="Hu Y."/>
            <person name="Wu T."/>
            <person name="Yang Q."/>
            <person name="An Z."/>
            <person name="Feng S."/>
            <person name="Deng Z."/>
            <person name="Wu W."/>
            <person name="Zeng X."/>
            <person name="Tu M."/>
            <person name="Wang X."/>
            <person name="Huang H."/>
        </authorList>
    </citation>
    <scope>NUCLEOTIDE SEQUENCE</scope>
    <source>
        <strain evidence="4">MT/VB/25A 57/8</strain>
    </source>
</reference>
<accession>A0ABQ9M5S7</accession>
<dbReference type="SUPFAM" id="SSF57850">
    <property type="entry name" value="RING/U-box"/>
    <property type="match status" value="1"/>
</dbReference>
<dbReference type="Gene3D" id="3.30.40.10">
    <property type="entry name" value="Zinc/RING finger domain, C3HC4 (zinc finger)"/>
    <property type="match status" value="1"/>
</dbReference>
<feature type="region of interest" description="Disordered" evidence="2">
    <location>
        <begin position="329"/>
        <end position="352"/>
    </location>
</feature>
<dbReference type="PANTHER" id="PTHR31150">
    <property type="entry name" value="EXPRESSED PROTEIN"/>
    <property type="match status" value="1"/>
</dbReference>
<keyword evidence="5" id="KW-1185">Reference proteome</keyword>
<evidence type="ECO:0000256" key="1">
    <source>
        <dbReference type="PROSITE-ProRule" id="PRU00175"/>
    </source>
</evidence>
<sequence>MGQHEPYWQTNTSFSPPPSRWDFSFPSEELPYDSRDGLLLSSPPDLSPGPQWTPPVIQEINADDYETATKRGQVLLQLPSTPIIAGTSGKPETWGSTSSFSDSYESEPTFKSCLSSHYNFSGRRSFLSKPIHPLFFPTQAPKEASETLDTGLSEFDAATVQRDAHRWSSASSSIDSSDVSEPFESEILGRLCISSDGFKCGLCERFLSQRSPWSSRRIVRSGDMPVAGVLSCCHVFHAECLEQTTPKAHKNDPPCPLCVRLEEKNSTDLQVFPKLRNGFPSSKPSSEYGPSRPWGCVPMGDFVEGALHEPHRNTMLLLNRSRMRKNLSLKGNSSKEFPGKLRKSDSYSSQPLNGKSVDFGTVGCSKTTTTNPSMKRLY</sequence>
<feature type="domain" description="RING-type" evidence="3">
    <location>
        <begin position="200"/>
        <end position="258"/>
    </location>
</feature>
<dbReference type="PROSITE" id="PS50089">
    <property type="entry name" value="ZF_RING_2"/>
    <property type="match status" value="1"/>
</dbReference>
<protein>
    <recommendedName>
        <fullName evidence="3">RING-type domain-containing protein</fullName>
    </recommendedName>
</protein>
<keyword evidence="1" id="KW-0863">Zinc-finger</keyword>